<evidence type="ECO:0000313" key="3">
    <source>
        <dbReference type="Proteomes" id="UP000442990"/>
    </source>
</evidence>
<accession>A0A7J5D6E4</accession>
<organism evidence="2 3">
    <name type="scientific">Streptomyces triticiradicis</name>
    <dbReference type="NCBI Taxonomy" id="2651189"/>
    <lineage>
        <taxon>Bacteria</taxon>
        <taxon>Bacillati</taxon>
        <taxon>Actinomycetota</taxon>
        <taxon>Actinomycetes</taxon>
        <taxon>Kitasatosporales</taxon>
        <taxon>Streptomycetaceae</taxon>
        <taxon>Streptomyces</taxon>
    </lineage>
</organism>
<proteinExistence type="predicted"/>
<dbReference type="AlphaFoldDB" id="A0A7J5D6E4"/>
<feature type="region of interest" description="Disordered" evidence="1">
    <location>
        <begin position="326"/>
        <end position="349"/>
    </location>
</feature>
<name>A0A7J5D6E4_9ACTN</name>
<comment type="caution">
    <text evidence="2">The sequence shown here is derived from an EMBL/GenBank/DDBJ whole genome shotgun (WGS) entry which is preliminary data.</text>
</comment>
<dbReference type="CDD" id="cd00093">
    <property type="entry name" value="HTH_XRE"/>
    <property type="match status" value="1"/>
</dbReference>
<dbReference type="Pfam" id="PF13560">
    <property type="entry name" value="HTH_31"/>
    <property type="match status" value="1"/>
</dbReference>
<gene>
    <name evidence="2" type="ORF">F8144_34695</name>
</gene>
<feature type="region of interest" description="Disordered" evidence="1">
    <location>
        <begin position="83"/>
        <end position="202"/>
    </location>
</feature>
<sequence>MSSQDEVEEFAALLRHLKGRTDHSYAALARRLNMNASTLHRYCSGEAVPLGFASVEKFAAMCGASTAERVELHRLWILAATARQRSRTAPGTGSGPDAGEAASEAGPDVTGAPEPAAGPDATEAPGSEPRPDAVRVPESGTGPAVAGVPVRSSGSETDGALPPTSGPDTAEALPPVTDLAPVPGAHPADGHPARAGAPRTRRFRRRAVITSAVVTALVATLGSLSALPSGHSGHSSKDAGDRVAVAPTATATGARHGSATPSASPSATHGRPSGSPAPSASGSGTTSPSPSTSPSPTRVPAGPPLTWTVNSHRWAVGCGHAYVIDKAPEQVPPPPAPQDASPWARTQNGVHGGETIVDITVQGRSDATVVLEALRVRVVGRSAPLKGRAYLTGGGCGGDLGVGAFAVDLDLDRPVARPIASDDGTGPRILRPPFRVSVKDPQVLMVDALTKNCDCRWYLELDWSSRGRTGTVRIDDQGVPFRTSGIENLPNYWYKNGGWALTNTG</sequence>
<feature type="compositionally biased region" description="Low complexity" evidence="1">
    <location>
        <begin position="250"/>
        <end position="296"/>
    </location>
</feature>
<dbReference type="InterPro" id="IPR001387">
    <property type="entry name" value="Cro/C1-type_HTH"/>
</dbReference>
<dbReference type="Proteomes" id="UP000442990">
    <property type="component" value="Unassembled WGS sequence"/>
</dbReference>
<evidence type="ECO:0000256" key="1">
    <source>
        <dbReference type="SAM" id="MobiDB-lite"/>
    </source>
</evidence>
<evidence type="ECO:0000313" key="2">
    <source>
        <dbReference type="EMBL" id="KAB1979953.1"/>
    </source>
</evidence>
<dbReference type="EMBL" id="WBKG01000039">
    <property type="protein sequence ID" value="KAB1979953.1"/>
    <property type="molecule type" value="Genomic_DNA"/>
</dbReference>
<dbReference type="RefSeq" id="WP_151473421.1">
    <property type="nucleotide sequence ID" value="NZ_WBKG01000039.1"/>
</dbReference>
<protein>
    <submittedName>
        <fullName evidence="2">Helix-turn-helix domain-containing protein</fullName>
    </submittedName>
</protein>
<feature type="region of interest" description="Disordered" evidence="1">
    <location>
        <begin position="250"/>
        <end position="305"/>
    </location>
</feature>
<keyword evidence="3" id="KW-1185">Reference proteome</keyword>
<reference evidence="2 3" key="1">
    <citation type="submission" date="2019-09" db="EMBL/GenBank/DDBJ databases">
        <title>Isolation and identification of active actinomycetes.</title>
        <authorList>
            <person name="Yu Z."/>
            <person name="Han C."/>
            <person name="Yu B."/>
        </authorList>
    </citation>
    <scope>NUCLEOTIDE SEQUENCE [LARGE SCALE GENOMIC DNA]</scope>
    <source>
        <strain evidence="2 3">NEAU-H2</strain>
    </source>
</reference>